<keyword evidence="2" id="KW-1133">Transmembrane helix</keyword>
<dbReference type="Proteomes" id="UP001222027">
    <property type="component" value="Unassembled WGS sequence"/>
</dbReference>
<keyword evidence="4" id="KW-1185">Reference proteome</keyword>
<feature type="compositionally biased region" description="Basic and acidic residues" evidence="1">
    <location>
        <begin position="158"/>
        <end position="174"/>
    </location>
</feature>
<feature type="region of interest" description="Disordered" evidence="1">
    <location>
        <begin position="120"/>
        <end position="185"/>
    </location>
</feature>
<evidence type="ECO:0000256" key="1">
    <source>
        <dbReference type="SAM" id="MobiDB-lite"/>
    </source>
</evidence>
<evidence type="ECO:0000256" key="2">
    <source>
        <dbReference type="SAM" id="Phobius"/>
    </source>
</evidence>
<reference evidence="3 4" key="1">
    <citation type="submission" date="2022-12" db="EMBL/GenBank/DDBJ databases">
        <title>Chromosome-scale assembly of the Ensete ventricosum genome.</title>
        <authorList>
            <person name="Dussert Y."/>
            <person name="Stocks J."/>
            <person name="Wendawek A."/>
            <person name="Woldeyes F."/>
            <person name="Nichols R.A."/>
            <person name="Borrell J.S."/>
        </authorList>
    </citation>
    <scope>NUCLEOTIDE SEQUENCE [LARGE SCALE GENOMIC DNA]</scope>
    <source>
        <strain evidence="4">cv. Maze</strain>
        <tissue evidence="3">Seeds</tissue>
    </source>
</reference>
<keyword evidence="2" id="KW-0472">Membrane</keyword>
<sequence length="185" mass="20903">MRHRRFCVSVKLLASKRIEEPLMRFGGVTDRGMSMLSITTQHDSSEEIYLYRRLLTTVWLRFPLIDLLQLLQEFLKHLLLKAFHSAMRRGRAHASFVACLILVVAGVGLHGFARRVSGKQRYQREEDKRSSKESSAGVVTVGLSGSKSEKVGSCGYRARSEKKDSSVVEDDKRAVPTGSNRLHNK</sequence>
<proteinExistence type="predicted"/>
<dbReference type="AlphaFoldDB" id="A0AAV8QSN5"/>
<accession>A0AAV8QSN5</accession>
<comment type="caution">
    <text evidence="3">The sequence shown here is derived from an EMBL/GenBank/DDBJ whole genome shotgun (WGS) entry which is preliminary data.</text>
</comment>
<evidence type="ECO:0000313" key="3">
    <source>
        <dbReference type="EMBL" id="KAJ8480588.1"/>
    </source>
</evidence>
<name>A0AAV8QSN5_ENSVE</name>
<organism evidence="3 4">
    <name type="scientific">Ensete ventricosum</name>
    <name type="common">Abyssinian banana</name>
    <name type="synonym">Musa ensete</name>
    <dbReference type="NCBI Taxonomy" id="4639"/>
    <lineage>
        <taxon>Eukaryota</taxon>
        <taxon>Viridiplantae</taxon>
        <taxon>Streptophyta</taxon>
        <taxon>Embryophyta</taxon>
        <taxon>Tracheophyta</taxon>
        <taxon>Spermatophyta</taxon>
        <taxon>Magnoliopsida</taxon>
        <taxon>Liliopsida</taxon>
        <taxon>Zingiberales</taxon>
        <taxon>Musaceae</taxon>
        <taxon>Ensete</taxon>
    </lineage>
</organism>
<evidence type="ECO:0000313" key="4">
    <source>
        <dbReference type="Proteomes" id="UP001222027"/>
    </source>
</evidence>
<gene>
    <name evidence="3" type="ORF">OPV22_024315</name>
</gene>
<feature type="compositionally biased region" description="Basic and acidic residues" evidence="1">
    <location>
        <begin position="122"/>
        <end position="132"/>
    </location>
</feature>
<keyword evidence="2" id="KW-0812">Transmembrane</keyword>
<dbReference type="EMBL" id="JAQQAF010000006">
    <property type="protein sequence ID" value="KAJ8480588.1"/>
    <property type="molecule type" value="Genomic_DNA"/>
</dbReference>
<protein>
    <submittedName>
        <fullName evidence="3">Uncharacterized protein</fullName>
    </submittedName>
</protein>
<feature type="transmembrane region" description="Helical" evidence="2">
    <location>
        <begin position="92"/>
        <end position="113"/>
    </location>
</feature>